<comment type="caution">
    <text evidence="1">The sequence shown here is derived from an EMBL/GenBank/DDBJ whole genome shotgun (WGS) entry which is preliminary data.</text>
</comment>
<evidence type="ECO:0000313" key="1">
    <source>
        <dbReference type="EMBL" id="EYB96972.1"/>
    </source>
</evidence>
<keyword evidence="2" id="KW-1185">Reference proteome</keyword>
<proteinExistence type="predicted"/>
<dbReference type="AlphaFoldDB" id="A0A016T2R4"/>
<reference evidence="2" key="1">
    <citation type="journal article" date="2015" name="Nat. Genet.">
        <title>The genome and transcriptome of the zoonotic hookworm Ancylostoma ceylanicum identify infection-specific gene families.</title>
        <authorList>
            <person name="Schwarz E.M."/>
            <person name="Hu Y."/>
            <person name="Antoshechkin I."/>
            <person name="Miller M.M."/>
            <person name="Sternberg P.W."/>
            <person name="Aroian R.V."/>
        </authorList>
    </citation>
    <scope>NUCLEOTIDE SEQUENCE</scope>
    <source>
        <strain evidence="2">HY135</strain>
    </source>
</reference>
<gene>
    <name evidence="1" type="primary">Acey_s0144.g2435</name>
    <name evidence="1" type="ORF">Y032_0144g2435</name>
</gene>
<evidence type="ECO:0000313" key="2">
    <source>
        <dbReference type="Proteomes" id="UP000024635"/>
    </source>
</evidence>
<organism evidence="1 2">
    <name type="scientific">Ancylostoma ceylanicum</name>
    <dbReference type="NCBI Taxonomy" id="53326"/>
    <lineage>
        <taxon>Eukaryota</taxon>
        <taxon>Metazoa</taxon>
        <taxon>Ecdysozoa</taxon>
        <taxon>Nematoda</taxon>
        <taxon>Chromadorea</taxon>
        <taxon>Rhabditida</taxon>
        <taxon>Rhabditina</taxon>
        <taxon>Rhabditomorpha</taxon>
        <taxon>Strongyloidea</taxon>
        <taxon>Ancylostomatidae</taxon>
        <taxon>Ancylostomatinae</taxon>
        <taxon>Ancylostoma</taxon>
    </lineage>
</organism>
<accession>A0A016T2R4</accession>
<sequence>MKTGQRGMHIPNEMDALPPRSRKRVRLSCDCNATGPILHHITACRFLKISFGGQWREKRADARHSSFGGLNPDGRASARMMLHSARYWPDCLFGPHHTRSRPQFARKAPSFKPFVGDWPADLTGFASAIV</sequence>
<name>A0A016T2R4_9BILA</name>
<dbReference type="EMBL" id="JARK01001480">
    <property type="protein sequence ID" value="EYB96972.1"/>
    <property type="molecule type" value="Genomic_DNA"/>
</dbReference>
<protein>
    <submittedName>
        <fullName evidence="1">Uncharacterized protein</fullName>
    </submittedName>
</protein>
<dbReference type="Proteomes" id="UP000024635">
    <property type="component" value="Unassembled WGS sequence"/>
</dbReference>